<accession>A0A482WSL4</accession>
<sequence>MVGEAEERERDGGKEGEVGRGKCFRYPWVRARVAILIPGQSTIVRSASVFSPKQVVQRSSHCSFTLLKPGSGCEAWQAAGRDPGSRHQASRVMFCRRCVPTVASCSRHPGAAALATAISCISCSS</sequence>
<protein>
    <submittedName>
        <fullName evidence="1">Uncharacterized protein</fullName>
    </submittedName>
</protein>
<evidence type="ECO:0000313" key="2">
    <source>
        <dbReference type="Proteomes" id="UP000291343"/>
    </source>
</evidence>
<organism evidence="1 2">
    <name type="scientific">Laodelphax striatellus</name>
    <name type="common">Small brown planthopper</name>
    <name type="synonym">Delphax striatella</name>
    <dbReference type="NCBI Taxonomy" id="195883"/>
    <lineage>
        <taxon>Eukaryota</taxon>
        <taxon>Metazoa</taxon>
        <taxon>Ecdysozoa</taxon>
        <taxon>Arthropoda</taxon>
        <taxon>Hexapoda</taxon>
        <taxon>Insecta</taxon>
        <taxon>Pterygota</taxon>
        <taxon>Neoptera</taxon>
        <taxon>Paraneoptera</taxon>
        <taxon>Hemiptera</taxon>
        <taxon>Auchenorrhyncha</taxon>
        <taxon>Fulgoroidea</taxon>
        <taxon>Delphacidae</taxon>
        <taxon>Criomorphinae</taxon>
        <taxon>Laodelphax</taxon>
    </lineage>
</organism>
<evidence type="ECO:0000313" key="1">
    <source>
        <dbReference type="EMBL" id="RZF36010.1"/>
    </source>
</evidence>
<dbReference type="InParanoid" id="A0A482WSL4"/>
<dbReference type="AlphaFoldDB" id="A0A482WSL4"/>
<comment type="caution">
    <text evidence="1">The sequence shown here is derived from an EMBL/GenBank/DDBJ whole genome shotgun (WGS) entry which is preliminary data.</text>
</comment>
<proteinExistence type="predicted"/>
<gene>
    <name evidence="1" type="ORF">LSTR_LSTR005826</name>
</gene>
<reference evidence="1 2" key="1">
    <citation type="journal article" date="2017" name="Gigascience">
        <title>Genome sequence of the small brown planthopper, Laodelphax striatellus.</title>
        <authorList>
            <person name="Zhu J."/>
            <person name="Jiang F."/>
            <person name="Wang X."/>
            <person name="Yang P."/>
            <person name="Bao Y."/>
            <person name="Zhao W."/>
            <person name="Wang W."/>
            <person name="Lu H."/>
            <person name="Wang Q."/>
            <person name="Cui N."/>
            <person name="Li J."/>
            <person name="Chen X."/>
            <person name="Luo L."/>
            <person name="Yu J."/>
            <person name="Kang L."/>
            <person name="Cui F."/>
        </authorList>
    </citation>
    <scope>NUCLEOTIDE SEQUENCE [LARGE SCALE GENOMIC DNA]</scope>
    <source>
        <strain evidence="1">Lst14</strain>
    </source>
</reference>
<dbReference type="Proteomes" id="UP000291343">
    <property type="component" value="Unassembled WGS sequence"/>
</dbReference>
<dbReference type="EMBL" id="QKKF02027168">
    <property type="protein sequence ID" value="RZF36010.1"/>
    <property type="molecule type" value="Genomic_DNA"/>
</dbReference>
<keyword evidence="2" id="KW-1185">Reference proteome</keyword>
<name>A0A482WSL4_LAOST</name>